<comment type="catalytic activity">
    <reaction evidence="9">
        <text>ATP + H2O + polyamine-[polyamine-binding protein]Side 1 = ADP + phosphate + polyamineSide 2 + [polyamine-binding protein]Side 1.</text>
        <dbReference type="EC" id="7.6.2.11"/>
    </reaction>
</comment>
<evidence type="ECO:0000256" key="3">
    <source>
        <dbReference type="ARBA" id="ARBA00022741"/>
    </source>
</evidence>
<dbReference type="GO" id="GO:0016887">
    <property type="term" value="F:ATP hydrolysis activity"/>
    <property type="evidence" value="ECO:0007669"/>
    <property type="project" value="InterPro"/>
</dbReference>
<dbReference type="RefSeq" id="WP_014282136.1">
    <property type="nucleotide sequence ID" value="NC_016641.1"/>
</dbReference>
<evidence type="ECO:0000256" key="1">
    <source>
        <dbReference type="ARBA" id="ARBA00022448"/>
    </source>
</evidence>
<accession>G7VS74</accession>
<sequence>MSGIHIDDVSRRFGDFTALEEVQLQVREGEFFSLLGPSGCGKTTLLNMIAGFLDPSTGRILIGEQDVTGLPPYRRGLGIVFQDYALFPHLTVFDNVAYGLQIRKLPKKEIKRRVDEILALVQLSSMADRRPHRLSGGQRQRVAIARALAIEPSVLLLDEPLSNLDAKLRKDMQTELRTIQRRTGITTILVTHDQEEALSLSDRIGILGHGRLQQVGSPLEIYRQPANRFVADFIGQVNLFHIRSTGDAASGGNVRLQVQHYELANGAPLILETSVPDSVEAATYMLRPERIRISFIPGSEGQPNRTPGIIQHVSYAGDQVRLKVALPGKGELLVVAPDPVFPTLPVQGDPCELYWAAEDVIPLPTEGG</sequence>
<evidence type="ECO:0000256" key="9">
    <source>
        <dbReference type="RuleBase" id="RU364083"/>
    </source>
</evidence>
<dbReference type="InterPro" id="IPR013611">
    <property type="entry name" value="Transp-assoc_OB_typ2"/>
</dbReference>
<comment type="subunit">
    <text evidence="9">The complex is composed of two ATP-binding proteins (PotA), two transmembrane proteins (PotB and PotC) and a solute-binding protein (PotD).</text>
</comment>
<proteinExistence type="inferred from homology"/>
<evidence type="ECO:0000256" key="6">
    <source>
        <dbReference type="ARBA" id="ARBA00023136"/>
    </source>
</evidence>
<dbReference type="InterPro" id="IPR017871">
    <property type="entry name" value="ABC_transporter-like_CS"/>
</dbReference>
<dbReference type="Proteomes" id="UP000005876">
    <property type="component" value="Chromosome"/>
</dbReference>
<evidence type="ECO:0000256" key="2">
    <source>
        <dbReference type="ARBA" id="ARBA00022475"/>
    </source>
</evidence>
<dbReference type="SUPFAM" id="SSF52540">
    <property type="entry name" value="P-loop containing nucleoside triphosphate hydrolases"/>
    <property type="match status" value="1"/>
</dbReference>
<dbReference type="STRING" id="985665.HPL003_23630"/>
<dbReference type="InterPro" id="IPR003439">
    <property type="entry name" value="ABC_transporter-like_ATP-bd"/>
</dbReference>
<protein>
    <recommendedName>
        <fullName evidence="9">Spermidine/putrescine import ATP-binding protein PotA</fullName>
        <ecNumber evidence="9">7.6.2.11</ecNumber>
    </recommendedName>
</protein>
<comment type="subunit">
    <text evidence="8">The complex is composed of two ATP-binding proteins (OpuCA), two transmembrane proteins (OpuCB and OpuCD) and a solute-binding protein (OpuCC).</text>
</comment>
<dbReference type="PROSITE" id="PS50893">
    <property type="entry name" value="ABC_TRANSPORTER_2"/>
    <property type="match status" value="1"/>
</dbReference>
<dbReference type="SUPFAM" id="SSF50331">
    <property type="entry name" value="MOP-like"/>
    <property type="match status" value="1"/>
</dbReference>
<gene>
    <name evidence="9" type="primary">potA</name>
    <name evidence="11" type="ordered locus">HPL003_23630</name>
</gene>
<dbReference type="GO" id="GO:0043190">
    <property type="term" value="C:ATP-binding cassette (ABC) transporter complex"/>
    <property type="evidence" value="ECO:0007669"/>
    <property type="project" value="InterPro"/>
</dbReference>
<dbReference type="InterPro" id="IPR050093">
    <property type="entry name" value="ABC_SmlMolc_Importer"/>
</dbReference>
<dbReference type="FunFam" id="3.40.50.300:FF:000425">
    <property type="entry name" value="Probable ABC transporter, ATP-binding subunit"/>
    <property type="match status" value="1"/>
</dbReference>
<dbReference type="InterPro" id="IPR005893">
    <property type="entry name" value="PotA-like"/>
</dbReference>
<dbReference type="Gene3D" id="3.40.50.300">
    <property type="entry name" value="P-loop containing nucleotide triphosphate hydrolases"/>
    <property type="match status" value="1"/>
</dbReference>
<dbReference type="EC" id="7.6.2.11" evidence="9"/>
<dbReference type="InterPro" id="IPR027417">
    <property type="entry name" value="P-loop_NTPase"/>
</dbReference>
<keyword evidence="4 9" id="KW-0067">ATP-binding</keyword>
<dbReference type="Gene3D" id="2.40.50.100">
    <property type="match status" value="1"/>
</dbReference>
<dbReference type="SMART" id="SM00382">
    <property type="entry name" value="AAA"/>
    <property type="match status" value="1"/>
</dbReference>
<evidence type="ECO:0000256" key="5">
    <source>
        <dbReference type="ARBA" id="ARBA00022967"/>
    </source>
</evidence>
<dbReference type="PANTHER" id="PTHR42781:SF4">
    <property type="entry name" value="SPERMIDINE_PUTRESCINE IMPORT ATP-BINDING PROTEIN POTA"/>
    <property type="match status" value="1"/>
</dbReference>
<evidence type="ECO:0000313" key="11">
    <source>
        <dbReference type="EMBL" id="AET61444.1"/>
    </source>
</evidence>
<dbReference type="InterPro" id="IPR008995">
    <property type="entry name" value="Mo/tungstate-bd_C_term_dom"/>
</dbReference>
<dbReference type="KEGG" id="pta:HPL003_23630"/>
<dbReference type="GO" id="GO:0015418">
    <property type="term" value="F:ABC-type quaternary ammonium compound transporting activity"/>
    <property type="evidence" value="ECO:0007669"/>
    <property type="project" value="UniProtKB-EC"/>
</dbReference>
<dbReference type="EMBL" id="CP003107">
    <property type="protein sequence ID" value="AET61444.1"/>
    <property type="molecule type" value="Genomic_DNA"/>
</dbReference>
<dbReference type="NCBIfam" id="TIGR01187">
    <property type="entry name" value="potA"/>
    <property type="match status" value="1"/>
</dbReference>
<evidence type="ECO:0000256" key="4">
    <source>
        <dbReference type="ARBA" id="ARBA00022840"/>
    </source>
</evidence>
<dbReference type="Pfam" id="PF08402">
    <property type="entry name" value="TOBE_2"/>
    <property type="match status" value="1"/>
</dbReference>
<dbReference type="PANTHER" id="PTHR42781">
    <property type="entry name" value="SPERMIDINE/PUTRESCINE IMPORT ATP-BINDING PROTEIN POTA"/>
    <property type="match status" value="1"/>
</dbReference>
<dbReference type="InterPro" id="IPR003593">
    <property type="entry name" value="AAA+_ATPase"/>
</dbReference>
<evidence type="ECO:0000256" key="8">
    <source>
        <dbReference type="ARBA" id="ARBA00063934"/>
    </source>
</evidence>
<comment type="function">
    <text evidence="9">Part of the ABC transporter complex PotABCD involved in spermidine/putrescine import. Responsible for energy coupling to the transport system.</text>
</comment>
<dbReference type="GO" id="GO:0015417">
    <property type="term" value="F:ABC-type polyamine transporter activity"/>
    <property type="evidence" value="ECO:0007669"/>
    <property type="project" value="UniProtKB-EC"/>
</dbReference>
<dbReference type="AlphaFoldDB" id="G7VS74"/>
<dbReference type="PROSITE" id="PS00211">
    <property type="entry name" value="ABC_TRANSPORTER_1"/>
    <property type="match status" value="1"/>
</dbReference>
<reference evidence="12" key="1">
    <citation type="submission" date="2011-11" db="EMBL/GenBank/DDBJ databases">
        <title>Complete sequence of Paenibacillus terrae HPL-003.</title>
        <authorList>
            <person name="Shin S.H."/>
            <person name="Kim S."/>
            <person name="Kim J.Y."/>
        </authorList>
    </citation>
    <scope>NUCLEOTIDE SEQUENCE [LARGE SCALE GENOMIC DNA]</scope>
    <source>
        <strain evidence="12">HPL-003</strain>
    </source>
</reference>
<keyword evidence="1 9" id="KW-0813">Transport</keyword>
<reference key="2">
    <citation type="submission" date="2011-11" db="EMBL/GenBank/DDBJ databases">
        <authorList>
            <person name="Shin S.H."/>
            <person name="Kim S."/>
            <person name="Kim J.Y."/>
        </authorList>
    </citation>
    <scope>NUCLEOTIDE SEQUENCE</scope>
    <source>
        <strain>HPL-003</strain>
    </source>
</reference>
<name>G7VS74_PAETH</name>
<keyword evidence="6 9" id="KW-0472">Membrane</keyword>
<reference evidence="11 12" key="3">
    <citation type="journal article" date="2012" name="J. Bacteriol.">
        <title>Genome Sequence of Paenibacillus terrae HPL-003, a Xylanase-Producing Bacterium Isolated from Soil Found in Forest Residue.</title>
        <authorList>
            <person name="Shin S.H."/>
            <person name="Kim S."/>
            <person name="Kim J.Y."/>
            <person name="Song H.Y."/>
            <person name="Cho S.J."/>
            <person name="Kim D.R."/>
            <person name="Lee K.I."/>
            <person name="Lim H.K."/>
            <person name="Park N.J."/>
            <person name="Hwang I.T."/>
            <person name="Yang K.S."/>
        </authorList>
    </citation>
    <scope>NUCLEOTIDE SEQUENCE [LARGE SCALE GENOMIC DNA]</scope>
    <source>
        <strain evidence="11 12">HPL-003</strain>
    </source>
</reference>
<feature type="domain" description="ABC transporter" evidence="10">
    <location>
        <begin position="4"/>
        <end position="234"/>
    </location>
</feature>
<organism evidence="11 12">
    <name type="scientific">Paenibacillus terrae (strain HPL-003)</name>
    <dbReference type="NCBI Taxonomy" id="985665"/>
    <lineage>
        <taxon>Bacteria</taxon>
        <taxon>Bacillati</taxon>
        <taxon>Bacillota</taxon>
        <taxon>Bacilli</taxon>
        <taxon>Bacillales</taxon>
        <taxon>Paenibacillaceae</taxon>
        <taxon>Paenibacillus</taxon>
    </lineage>
</organism>
<evidence type="ECO:0000259" key="10">
    <source>
        <dbReference type="PROSITE" id="PS50893"/>
    </source>
</evidence>
<comment type="catalytic activity">
    <reaction evidence="7">
        <text>a quaternary ammonium(out) + ATP + H2O = a quaternary ammonium(in) + ADP + phosphate + H(+)</text>
        <dbReference type="Rhea" id="RHEA:11036"/>
        <dbReference type="ChEBI" id="CHEBI:15377"/>
        <dbReference type="ChEBI" id="CHEBI:15378"/>
        <dbReference type="ChEBI" id="CHEBI:30616"/>
        <dbReference type="ChEBI" id="CHEBI:35267"/>
        <dbReference type="ChEBI" id="CHEBI:43474"/>
        <dbReference type="ChEBI" id="CHEBI:456216"/>
        <dbReference type="EC" id="7.6.2.9"/>
    </reaction>
</comment>
<dbReference type="Pfam" id="PF00005">
    <property type="entry name" value="ABC_tran"/>
    <property type="match status" value="1"/>
</dbReference>
<evidence type="ECO:0000313" key="12">
    <source>
        <dbReference type="Proteomes" id="UP000005876"/>
    </source>
</evidence>
<dbReference type="GO" id="GO:0005524">
    <property type="term" value="F:ATP binding"/>
    <property type="evidence" value="ECO:0007669"/>
    <property type="project" value="UniProtKB-KW"/>
</dbReference>
<keyword evidence="2 9" id="KW-1003">Cell membrane</keyword>
<keyword evidence="3 9" id="KW-0547">Nucleotide-binding</keyword>
<dbReference type="OrthoDB" id="9802264at2"/>
<comment type="similarity">
    <text evidence="9">Belongs to the ABC transporter superfamily. Spermidine/putrescine importer (TC 3.A.1.11.1) family.</text>
</comment>
<evidence type="ECO:0000256" key="7">
    <source>
        <dbReference type="ARBA" id="ARBA00052482"/>
    </source>
</evidence>
<dbReference type="eggNOG" id="COG3842">
    <property type="taxonomic scope" value="Bacteria"/>
</dbReference>
<dbReference type="HOGENOM" id="CLU_000604_1_1_9"/>
<keyword evidence="5 9" id="KW-1278">Translocase</keyword>